<feature type="transmembrane region" description="Helical" evidence="2">
    <location>
        <begin position="54"/>
        <end position="79"/>
    </location>
</feature>
<feature type="compositionally biased region" description="Basic residues" evidence="1">
    <location>
        <begin position="41"/>
        <end position="52"/>
    </location>
</feature>
<keyword evidence="2" id="KW-0472">Membrane</keyword>
<protein>
    <recommendedName>
        <fullName evidence="3">RapA2 cadherin-like domain-containing protein</fullName>
    </recommendedName>
</protein>
<evidence type="ECO:0000256" key="2">
    <source>
        <dbReference type="SAM" id="Phobius"/>
    </source>
</evidence>
<dbReference type="SUPFAM" id="SSF51004">
    <property type="entry name" value="C-terminal (heme d1) domain of cytochrome cd1-nitrite reductase"/>
    <property type="match status" value="1"/>
</dbReference>
<dbReference type="GO" id="GO:0005975">
    <property type="term" value="P:carbohydrate metabolic process"/>
    <property type="evidence" value="ECO:0007669"/>
    <property type="project" value="UniProtKB-ARBA"/>
</dbReference>
<comment type="caution">
    <text evidence="4">The sequence shown here is derived from an EMBL/GenBank/DDBJ whole genome shotgun (WGS) entry which is preliminary data.</text>
</comment>
<dbReference type="InterPro" id="IPR011048">
    <property type="entry name" value="Haem_d1_sf"/>
</dbReference>
<evidence type="ECO:0000313" key="4">
    <source>
        <dbReference type="EMBL" id="OYN77051.1"/>
    </source>
</evidence>
<dbReference type="PANTHER" id="PTHR47197:SF3">
    <property type="entry name" value="DIHYDRO-HEME D1 DEHYDROGENASE"/>
    <property type="match status" value="1"/>
</dbReference>
<gene>
    <name evidence="4" type="ORF">CG716_19555</name>
</gene>
<proteinExistence type="predicted"/>
<feature type="region of interest" description="Disordered" evidence="1">
    <location>
        <begin position="33"/>
        <end position="52"/>
    </location>
</feature>
<dbReference type="NCBIfam" id="TIGR01965">
    <property type="entry name" value="VCBS_repeat"/>
    <property type="match status" value="4"/>
</dbReference>
<dbReference type="EMBL" id="NOZR01000018">
    <property type="protein sequence ID" value="OYN77051.1"/>
    <property type="molecule type" value="Genomic_DNA"/>
</dbReference>
<keyword evidence="2" id="KW-1133">Transmembrane helix</keyword>
<dbReference type="InterPro" id="IPR040853">
    <property type="entry name" value="RapA2_cadherin-like"/>
</dbReference>
<dbReference type="InterPro" id="IPR011044">
    <property type="entry name" value="Quino_amine_DH_bsu"/>
</dbReference>
<name>A0A255DEI0_9MYCO</name>
<evidence type="ECO:0000259" key="3">
    <source>
        <dbReference type="Pfam" id="PF17803"/>
    </source>
</evidence>
<reference evidence="4 5" key="1">
    <citation type="submission" date="2017-07" db="EMBL/GenBank/DDBJ databases">
        <title>The new phylogeny of genus Mycobacterium.</title>
        <authorList>
            <person name="Tortoli E."/>
            <person name="Trovato A."/>
            <person name="Cirillo D.M."/>
        </authorList>
    </citation>
    <scope>NUCLEOTIDE SEQUENCE [LARGE SCALE GENOMIC DNA]</scope>
    <source>
        <strain evidence="4 5">ATCC 33027</strain>
    </source>
</reference>
<accession>A0A255DEI0</accession>
<organism evidence="4 5">
    <name type="scientific">Mycolicibacterium sphagni</name>
    <dbReference type="NCBI Taxonomy" id="1786"/>
    <lineage>
        <taxon>Bacteria</taxon>
        <taxon>Bacillati</taxon>
        <taxon>Actinomycetota</taxon>
        <taxon>Actinomycetes</taxon>
        <taxon>Mycobacteriales</taxon>
        <taxon>Mycobacteriaceae</taxon>
        <taxon>Mycolicibacterium</taxon>
    </lineage>
</organism>
<dbReference type="InterPro" id="IPR010221">
    <property type="entry name" value="VCBS_dom"/>
</dbReference>
<feature type="domain" description="RapA2 cadherin-like" evidence="3">
    <location>
        <begin position="547"/>
        <end position="612"/>
    </location>
</feature>
<evidence type="ECO:0000313" key="5">
    <source>
        <dbReference type="Proteomes" id="UP000216063"/>
    </source>
</evidence>
<dbReference type="OrthoDB" id="291295at2"/>
<dbReference type="InterPro" id="IPR013783">
    <property type="entry name" value="Ig-like_fold"/>
</dbReference>
<dbReference type="Proteomes" id="UP000216063">
    <property type="component" value="Unassembled WGS sequence"/>
</dbReference>
<dbReference type="InterPro" id="IPR015943">
    <property type="entry name" value="WD40/YVTN_repeat-like_dom_sf"/>
</dbReference>
<dbReference type="Pfam" id="PF17803">
    <property type="entry name" value="Cadherin_4"/>
    <property type="match status" value="1"/>
</dbReference>
<dbReference type="Gene3D" id="2.130.10.10">
    <property type="entry name" value="YVTN repeat-like/Quinoprotein amine dehydrogenase"/>
    <property type="match status" value="2"/>
</dbReference>
<feature type="region of interest" description="Disordered" evidence="1">
    <location>
        <begin position="88"/>
        <end position="112"/>
    </location>
</feature>
<evidence type="ECO:0000256" key="1">
    <source>
        <dbReference type="SAM" id="MobiDB-lite"/>
    </source>
</evidence>
<dbReference type="NCBIfam" id="NF012211">
    <property type="entry name" value="tand_rpt_95"/>
    <property type="match status" value="2"/>
</dbReference>
<sequence>MRWEFSAPGCKSEIQPYFDGNINIWTGGFEMAAGRSSSGSRRGKGKNTRRRQPYAWLGASALTLGVGATLATGSGVAYADGTGTGVSAPSHTAGNAPLPGPSATTVASDDRSPIPATTFTKTHKANGNREQSTVISGTDATVAAGTNARPSKSAAALGVATPTGANAVTTTASSVEGNALTRRLPVETPTAAVGDAIDSAHPAATVTPLAASKTSPLLSLLKVFATVLSLFGVNTQSPTAPANPISALLWGAFRQTESSLGVKPPVAGTPTAGPPDPTTGAVTGTLGFTDPGGQSLTYAVTGKPTQGAVSVDAAGNFTYTPTATARYAATAGTTDTFTITASNGVASTSETVIVSVSPLADKPVAGTPTVGTPNTSTGVVTGALNFTDPAGKALTYTVTTAPAQGAVTVTATGTFTYTPTATARYAATNATTDTFTVTASDGTNSTTETVTVSVSPLADKPVAGTPTVGTPNASTGVVTGALNFTDPGAKSLTYTVTTTPTQGTVSVDAAGNFTYTPAATARYAATNATTDTFTVSASDGTNSTTETVTVSVSPLPDKPVAGTPTVGTPDANGIVTGALNFTDPGAKTLTYTVTTTPTQGAVTVSPTGTFTYTPTTAARLAASPGTTDTFTITANDGTATTTETVTVSVSPLADTPVAGTPSIISTEPATGEVYGELNFTDTAGSSLTYAVTTNPTEGSVTSYGDLFVYAPTALARDNATSSTTDTFTVTATNTAGKTATETVTVSVIPDTPIAATPTVGAPNATTGVVTGTLNVTDPTGETLTYAVKSGPTQGTVAVTSAGQFTYTPTALALSKATSTSIDTFTISATNTSGQSATETVAVPIGTQSQAVLNAIGINGAAEQIAVAPNGKFAYVLSESSENYSAATGFTVTYTLSKVDTTSSSPTFGTVVATTDLSSLGSYISGLTLNSTGTQLYVVSANQGLLTTGTPTTYSSQLTVINTTTSAITNTIGLGANFLASSAVVEGANLYVAGDVINTNSTTDTPSYANAAVQVFNTTSNSLVTTITIPTANSDSALLTGFTATPDGTRLYAATLNFSSTGLTTGALSETVSVISPTTNTITNTFTLANSNSGTVDGILNLLGTGNFVADNSHLYTLSSDTSGNSAVTVLNTDGTVAGTIALPTGLTPTSQTLSPDGTTLYVAVNNSSATTNSSEVLVINTATDTITDAIVDNTTSGQETATTIAATADGTTLYIANAGTASTYSSSGITYSAYGNLTMVGLGSTQIPVGNGGAYDVPTDATSTVGAQNPTTGVVTGAVSFVDPAAKPLTYTVTTNGTEGSATVTSSGAFTYTPDTATTTTTDTFTVTATNAAGKTATEIVTVPVRVTDTPVAGTPTVGTPNATTGVVTGTLNFTDPAGSPLTYTVSSNGSQGTAVVASTGTFTYISSGNTTASTDTFTVTATNAFGNSATESVTVPVSSVTGTTTFSNDGTYALVSRYVGGTPNNTTYYALINTTTGTQVGSTITITGQVDDNFNPTFSPDNSNVLIGTWSTNGAISGDTNTTTYTVLSTTTGAVTATINLDGASAGPPTFSTNDTYALLSSYVGATTNNTTRYVLINTLTGAQIGTTLNITGQVDDNFNPTFSTDNSHVLIGTWSNSGETNTTTYTVLSTTTGAVTATVNLTGASAGPPTFSGDGTYALVTSYVGSTIYYALIDLLTGTQFGTTTTTPLQWPDA</sequence>
<dbReference type="Pfam" id="PF17963">
    <property type="entry name" value="Big_9"/>
    <property type="match status" value="5"/>
</dbReference>
<dbReference type="InterPro" id="IPR051200">
    <property type="entry name" value="Host-pathogen_enzymatic-act"/>
</dbReference>
<keyword evidence="2" id="KW-0812">Transmembrane</keyword>
<dbReference type="SUPFAM" id="SSF50969">
    <property type="entry name" value="YVTN repeat-like/Quinoprotein amine dehydrogenase"/>
    <property type="match status" value="1"/>
</dbReference>
<keyword evidence="5" id="KW-1185">Reference proteome</keyword>
<dbReference type="PANTHER" id="PTHR47197">
    <property type="entry name" value="PROTEIN NIRF"/>
    <property type="match status" value="1"/>
</dbReference>
<dbReference type="Gene3D" id="2.60.40.10">
    <property type="entry name" value="Immunoglobulins"/>
    <property type="match status" value="1"/>
</dbReference>